<feature type="domain" description="PPM-type phosphatase" evidence="2">
    <location>
        <begin position="259"/>
        <end position="476"/>
    </location>
</feature>
<dbReference type="Gene3D" id="3.60.40.10">
    <property type="entry name" value="PPM-type phosphatase domain"/>
    <property type="match status" value="1"/>
</dbReference>
<dbReference type="RefSeq" id="WP_323336855.1">
    <property type="nucleotide sequence ID" value="NZ_JAYFSI010000020.1"/>
</dbReference>
<name>A0ABU5RPD5_9PSEU</name>
<dbReference type="GO" id="GO:0004722">
    <property type="term" value="F:protein serine/threonine phosphatase activity"/>
    <property type="evidence" value="ECO:0007669"/>
    <property type="project" value="UniProtKB-EC"/>
</dbReference>
<dbReference type="InterPro" id="IPR001932">
    <property type="entry name" value="PPM-type_phosphatase-like_dom"/>
</dbReference>
<dbReference type="Proteomes" id="UP001304298">
    <property type="component" value="Unassembled WGS sequence"/>
</dbReference>
<dbReference type="PANTHER" id="PTHR43156">
    <property type="entry name" value="STAGE II SPORULATION PROTEIN E-RELATED"/>
    <property type="match status" value="1"/>
</dbReference>
<evidence type="ECO:0000256" key="1">
    <source>
        <dbReference type="ARBA" id="ARBA00022801"/>
    </source>
</evidence>
<comment type="caution">
    <text evidence="3">The sequence shown here is derived from an EMBL/GenBank/DDBJ whole genome shotgun (WGS) entry which is preliminary data.</text>
</comment>
<protein>
    <submittedName>
        <fullName evidence="3">PP2C family protein-serine/threonine phosphatase</fullName>
        <ecNumber evidence="3">3.1.3.16</ecNumber>
    </submittedName>
</protein>
<dbReference type="EC" id="3.1.3.16" evidence="3"/>
<dbReference type="Pfam" id="PF07228">
    <property type="entry name" value="SpoIIE"/>
    <property type="match status" value="1"/>
</dbReference>
<keyword evidence="4" id="KW-1185">Reference proteome</keyword>
<accession>A0ABU5RPD5</accession>
<dbReference type="InterPro" id="IPR052016">
    <property type="entry name" value="Bact_Sigma-Reg"/>
</dbReference>
<dbReference type="InterPro" id="IPR036457">
    <property type="entry name" value="PPM-type-like_dom_sf"/>
</dbReference>
<dbReference type="EMBL" id="JAYFSI010000020">
    <property type="protein sequence ID" value="MEA5367116.1"/>
    <property type="molecule type" value="Genomic_DNA"/>
</dbReference>
<organism evidence="3 4">
    <name type="scientific">Amycolatopsis heterodermiae</name>
    <dbReference type="NCBI Taxonomy" id="3110235"/>
    <lineage>
        <taxon>Bacteria</taxon>
        <taxon>Bacillati</taxon>
        <taxon>Actinomycetota</taxon>
        <taxon>Actinomycetes</taxon>
        <taxon>Pseudonocardiales</taxon>
        <taxon>Pseudonocardiaceae</taxon>
        <taxon>Amycolatopsis</taxon>
    </lineage>
</organism>
<sequence length="484" mass="52939">MTTGDDQQKALASAFARAELTAEELWMRYFALGGSLGFLEVDGYLRGVLQAPGFDRDVLAHAVNERLDELAWHRRASYSRTVREVLPHGVPLTALIELLEGAELAPPERLPVLVAAAGEVLGIRLALYLVDYEQRYLNAVVPPGTGSDEPALHIETTLAGRAFRRLETLPAEAGPLRLWVPLLDGTERLGVLSAEVASVEDLYDPGLRTQCRWASLLIGHLVVVMTHYGDGLDQFRHRRPRTVTGELIWSLLPPLTAGVDGFIVSGVVEPRHAVAGDAFDYDLSEDTARLLVLDAVGHDLRSGLLATAAVAAYRAARHARHGLYEQARLIDETISTTFGDASYATAVLAEIDLVSGRLRYVNAGHPPPWIMRGGKVLKPLSGGRRLPLGLGPGREFTLGEERLQPDDWLVLHTDGITEARNPAGEFFGERRLADFLVREASAGYPPAETVRRLIRAVSAHQDDEFQDDATVLLARWPDPGQVLP</sequence>
<dbReference type="PANTHER" id="PTHR43156:SF2">
    <property type="entry name" value="STAGE II SPORULATION PROTEIN E"/>
    <property type="match status" value="1"/>
</dbReference>
<evidence type="ECO:0000259" key="2">
    <source>
        <dbReference type="SMART" id="SM00331"/>
    </source>
</evidence>
<dbReference type="SUPFAM" id="SSF81606">
    <property type="entry name" value="PP2C-like"/>
    <property type="match status" value="1"/>
</dbReference>
<gene>
    <name evidence="3" type="ORF">VA596_46830</name>
</gene>
<evidence type="ECO:0000313" key="3">
    <source>
        <dbReference type="EMBL" id="MEA5367116.1"/>
    </source>
</evidence>
<reference evidence="3 4" key="1">
    <citation type="submission" date="2023-12" db="EMBL/GenBank/DDBJ databases">
        <title>Amycolatopsis sp. V23-08.</title>
        <authorList>
            <person name="Somphong A."/>
        </authorList>
    </citation>
    <scope>NUCLEOTIDE SEQUENCE [LARGE SCALE GENOMIC DNA]</scope>
    <source>
        <strain evidence="3 4">V23-08</strain>
    </source>
</reference>
<evidence type="ECO:0000313" key="4">
    <source>
        <dbReference type="Proteomes" id="UP001304298"/>
    </source>
</evidence>
<keyword evidence="1 3" id="KW-0378">Hydrolase</keyword>
<dbReference type="SMART" id="SM00331">
    <property type="entry name" value="PP2C_SIG"/>
    <property type="match status" value="1"/>
</dbReference>
<proteinExistence type="predicted"/>